<reference evidence="3 4" key="1">
    <citation type="submission" date="2016-03" db="EMBL/GenBank/DDBJ databases">
        <title>Mechanisms controlling the formation of the plant cell surface in tip-growing cells are functionally conserved among land plants.</title>
        <authorList>
            <person name="Honkanen S."/>
            <person name="Jones V.A."/>
            <person name="Morieri G."/>
            <person name="Champion C."/>
            <person name="Hetherington A.J."/>
            <person name="Kelly S."/>
            <person name="Saint-Marcoux D."/>
            <person name="Proust H."/>
            <person name="Prescott H."/>
            <person name="Dolan L."/>
        </authorList>
    </citation>
    <scope>NUCLEOTIDE SEQUENCE [LARGE SCALE GENOMIC DNA]</scope>
    <source>
        <strain evidence="4">cv. Tak-1 and cv. Tak-2</strain>
        <tissue evidence="3">Whole gametophyte</tissue>
    </source>
</reference>
<feature type="compositionally biased region" description="Low complexity" evidence="1">
    <location>
        <begin position="972"/>
        <end position="985"/>
    </location>
</feature>
<dbReference type="AlphaFoldDB" id="A0A176VGN8"/>
<feature type="compositionally biased region" description="Basic and acidic residues" evidence="1">
    <location>
        <begin position="687"/>
        <end position="700"/>
    </location>
</feature>
<dbReference type="EMBL" id="AP019866">
    <property type="protein sequence ID" value="BBM97100.1"/>
    <property type="molecule type" value="Genomic_DNA"/>
</dbReference>
<dbReference type="GO" id="GO:0003729">
    <property type="term" value="F:mRNA binding"/>
    <property type="evidence" value="ECO:0007669"/>
    <property type="project" value="TreeGrafter"/>
</dbReference>
<feature type="compositionally biased region" description="Polar residues" evidence="1">
    <location>
        <begin position="561"/>
        <end position="575"/>
    </location>
</feature>
<dbReference type="PANTHER" id="PTHR32091">
    <property type="entry name" value="EUKARYOTIC TRANSLATION INITIATION FACTOR 4B"/>
    <property type="match status" value="1"/>
</dbReference>
<feature type="compositionally biased region" description="Basic and acidic residues" evidence="1">
    <location>
        <begin position="804"/>
        <end position="837"/>
    </location>
</feature>
<reference evidence="5" key="3">
    <citation type="journal article" date="2020" name="Curr. Biol.">
        <title>Chromatin organization in early land plants reveals an ancestral association between H3K27me3, transposons, and constitutive heterochromatin.</title>
        <authorList>
            <person name="Montgomery S.A."/>
            <person name="Tanizawa Y."/>
            <person name="Galik B."/>
            <person name="Wang N."/>
            <person name="Ito T."/>
            <person name="Mochizuki T."/>
            <person name="Akimcheva S."/>
            <person name="Bowman J.L."/>
            <person name="Cognat V."/>
            <person name="Marechal-Drouard L."/>
            <person name="Ekker H."/>
            <person name="Hong S.F."/>
            <person name="Kohchi T."/>
            <person name="Lin S.S."/>
            <person name="Liu L.D."/>
            <person name="Nakamura Y."/>
            <person name="Valeeva L.R."/>
            <person name="Shakirov E.V."/>
            <person name="Shippen D.E."/>
            <person name="Wei W.L."/>
            <person name="Yagura M."/>
            <person name="Yamaoka S."/>
            <person name="Yamato K.T."/>
            <person name="Liu C."/>
            <person name="Berger F."/>
        </authorList>
    </citation>
    <scope>NUCLEOTIDE SEQUENCE [LARGE SCALE GENOMIC DNA]</scope>
    <source>
        <strain evidence="5">Tak-1</strain>
    </source>
</reference>
<feature type="compositionally biased region" description="Low complexity" evidence="1">
    <location>
        <begin position="509"/>
        <end position="522"/>
    </location>
</feature>
<name>A0A176VGN8_MARPO</name>
<organism evidence="3 4">
    <name type="scientific">Marchantia polymorpha subsp. ruderalis</name>
    <dbReference type="NCBI Taxonomy" id="1480154"/>
    <lineage>
        <taxon>Eukaryota</taxon>
        <taxon>Viridiplantae</taxon>
        <taxon>Streptophyta</taxon>
        <taxon>Embryophyta</taxon>
        <taxon>Marchantiophyta</taxon>
        <taxon>Marchantiopsida</taxon>
        <taxon>Marchantiidae</taxon>
        <taxon>Marchantiales</taxon>
        <taxon>Marchantiaceae</taxon>
        <taxon>Marchantia</taxon>
    </lineage>
</organism>
<feature type="compositionally biased region" description="Polar residues" evidence="1">
    <location>
        <begin position="238"/>
        <end position="251"/>
    </location>
</feature>
<feature type="compositionally biased region" description="Polar residues" evidence="1">
    <location>
        <begin position="917"/>
        <end position="926"/>
    </location>
</feature>
<feature type="compositionally biased region" description="Basic and acidic residues" evidence="1">
    <location>
        <begin position="433"/>
        <end position="443"/>
    </location>
</feature>
<feature type="compositionally biased region" description="Polar residues" evidence="1">
    <location>
        <begin position="293"/>
        <end position="303"/>
    </location>
</feature>
<feature type="compositionally biased region" description="Basic and acidic residues" evidence="1">
    <location>
        <begin position="546"/>
        <end position="556"/>
    </location>
</feature>
<feature type="compositionally biased region" description="Gly residues" evidence="1">
    <location>
        <begin position="1026"/>
        <end position="1049"/>
    </location>
</feature>
<proteinExistence type="predicted"/>
<sequence length="1089" mass="118480">MSKKKVASRSAMTLKDFHGGSIPSDLPLPSAPGMTVDRSAYERQGSGTWMSPTLGRGYGGDRGGYSRQGSSNAVRTFEDKASYFPNPANIGRNYDEDERKPVDGRPRSSHSADRYDDHGYEERRGGFSMDRYSLEDQGSFASAPGSYVEARGLGSSDRFPPSQVAGVGFESDNYVHDEFGLIPVGPPPARMTREIPLRQQPPYQRELIQTPPEQHPYDQSPPTSSLLPYATQQQQQQLASSPPRSWRNPSHQPAPISVTRTQQEPAAPANVWTARRESEFTRAPATESPAEPFTSSSWRSQGSAAKISEASAVDKVSSGRWQSDATRPFMTTDRRPEGSHLTPGGASDEPISQNAYGSEYVEQSPYSGAQPSDAVQGAYDDAGRAGPGGMKRTTFSQAGRGEALDRAGYVEERGTSRTWYPDAGARTGYVLDTGRRSYPEERWTGSGTGGFSETERGSNADIERIAHPETGRGGYSDPGRTKGESNRAPYAEVERGAPVESERVEVSETSRPGFTESSRYGFGSSGRGGLSSVERGSQYETGRGGYSDRSRYHDDGEGSFPQESGQVMYTENGRSSYVPEGGATAYSREETRGGYGSDGNRASYGDRERSRSPYTLALDRAGAVSPDIARSPAAEVWRSGPIDSTRAAPGTKPEPAERPKLKLLPRTKPLEKETSSASNEDVGGSEKGVEFRYSEEKRPAEILSLETFPDQSNEIGANNSSSESNDEANRKVERPKLNLKPRTHPTEVEPVEGSQKVRQVVFGGARPRELVLKERGVDDPLAISEASQTPLSASVQSSTPNSAKPERADVVRVERQESWGEEKPEGRRYERPDRGFDRQVSNRQEVTRGDREFERKDSRRDKERLETRRNPERFENRREPDRPEPRRDVDARRDIDKQDSWRRPAESPVVASIGPRNPSSTVSSLVDPSPRTLGGGKYGYSATASAVELAQAFSRSSSIGSTMTGAARGANSLRSPLSPLPKSSGQGYGPGYGNGLPSPYGPRDAPFSRLAEAPPPPPGSGRDMYQGGGFGGDGLSNGYGSGKLGGYGGVDVKNSFGRAELSSGREREEFDDLPGKRGLPIRQKEGYYD</sequence>
<feature type="compositionally biased region" description="Basic and acidic residues" evidence="1">
    <location>
        <begin position="453"/>
        <end position="470"/>
    </location>
</feature>
<feature type="region of interest" description="Disordered" evidence="1">
    <location>
        <begin position="960"/>
        <end position="1089"/>
    </location>
</feature>
<feature type="compositionally biased region" description="Basic and acidic residues" evidence="1">
    <location>
        <begin position="727"/>
        <end position="736"/>
    </location>
</feature>
<accession>A0A176VGN8</accession>
<reference evidence="2" key="2">
    <citation type="journal article" date="2019" name="Curr. Biol.">
        <title>Chromatin organization in early land plants reveals an ancestral association between H3K27me3, transposons, and constitutive heterochromatin.</title>
        <authorList>
            <person name="Montgomery S.A."/>
            <person name="Tanizawa Y."/>
            <person name="Galik B."/>
            <person name="Wang N."/>
            <person name="Ito T."/>
            <person name="Mochizuki T."/>
            <person name="Akimcheva S."/>
            <person name="Bowman J."/>
            <person name="Cognat V."/>
            <person name="Drouard L."/>
            <person name="Ekker H."/>
            <person name="Houng S."/>
            <person name="Kohchi T."/>
            <person name="Lin S."/>
            <person name="Liu L.D."/>
            <person name="Nakamura Y."/>
            <person name="Valeeva L.R."/>
            <person name="Shakirov E.V."/>
            <person name="Shippen D.E."/>
            <person name="Wei W."/>
            <person name="Yagura M."/>
            <person name="Yamaoka S."/>
            <person name="Yamato K.T."/>
            <person name="Liu C."/>
            <person name="Berger F."/>
        </authorList>
    </citation>
    <scope>NUCLEOTIDE SEQUENCE [LARGE SCALE GENOMIC DNA]</scope>
    <source>
        <strain evidence="2">Tak-1</strain>
    </source>
</reference>
<feature type="compositionally biased region" description="Basic and acidic residues" evidence="1">
    <location>
        <begin position="402"/>
        <end position="415"/>
    </location>
</feature>
<dbReference type="PANTHER" id="PTHR32091:SF4">
    <property type="entry name" value="OS07G0546100 PROTEIN"/>
    <property type="match status" value="1"/>
</dbReference>
<feature type="compositionally biased region" description="Basic and acidic residues" evidence="1">
    <location>
        <begin position="492"/>
        <end position="508"/>
    </location>
</feature>
<dbReference type="Proteomes" id="UP000077202">
    <property type="component" value="Unassembled WGS sequence"/>
</dbReference>
<feature type="region of interest" description="Disordered" evidence="1">
    <location>
        <begin position="1"/>
        <end position="131"/>
    </location>
</feature>
<dbReference type="InterPro" id="IPR010433">
    <property type="entry name" value="EIF-4B_pln"/>
</dbReference>
<protein>
    <submittedName>
        <fullName evidence="3">Uncharacterized protein</fullName>
    </submittedName>
</protein>
<feature type="region of interest" description="Disordered" evidence="1">
    <location>
        <begin position="781"/>
        <end position="937"/>
    </location>
</feature>
<evidence type="ECO:0000313" key="5">
    <source>
        <dbReference type="Proteomes" id="UP001162541"/>
    </source>
</evidence>
<feature type="compositionally biased region" description="Basic and acidic residues" evidence="1">
    <location>
        <begin position="93"/>
        <end position="125"/>
    </location>
</feature>
<dbReference type="GO" id="GO:0003743">
    <property type="term" value="F:translation initiation factor activity"/>
    <property type="evidence" value="ECO:0007669"/>
    <property type="project" value="InterPro"/>
</dbReference>
<evidence type="ECO:0000313" key="4">
    <source>
        <dbReference type="Proteomes" id="UP000077202"/>
    </source>
</evidence>
<evidence type="ECO:0000313" key="2">
    <source>
        <dbReference type="EMBL" id="BBM97100.1"/>
    </source>
</evidence>
<dbReference type="Proteomes" id="UP001162541">
    <property type="component" value="Chromosome 1"/>
</dbReference>
<evidence type="ECO:0000256" key="1">
    <source>
        <dbReference type="SAM" id="MobiDB-lite"/>
    </source>
</evidence>
<feature type="compositionally biased region" description="Polar residues" evidence="1">
    <location>
        <begin position="785"/>
        <end position="802"/>
    </location>
</feature>
<feature type="compositionally biased region" description="Basic and acidic residues" evidence="1">
    <location>
        <begin position="845"/>
        <end position="905"/>
    </location>
</feature>
<keyword evidence="4" id="KW-1185">Reference proteome</keyword>
<dbReference type="EMBL" id="LVLJ01003709">
    <property type="protein sequence ID" value="OAE20064.1"/>
    <property type="molecule type" value="Genomic_DNA"/>
</dbReference>
<gene>
    <name evidence="3" type="ORF">AXG93_2584s1480</name>
    <name evidence="2" type="ORF">Mp_1g03010</name>
</gene>
<feature type="region of interest" description="Disordered" evidence="1">
    <location>
        <begin position="180"/>
        <end position="753"/>
    </location>
</feature>
<evidence type="ECO:0000313" key="3">
    <source>
        <dbReference type="EMBL" id="OAE20064.1"/>
    </source>
</evidence>